<protein>
    <submittedName>
        <fullName evidence="1">Hfaza2C</fullName>
    </submittedName>
</protein>
<dbReference type="AlphaFoldDB" id="A0A7G6J4G0"/>
<dbReference type="PANTHER" id="PTHR42034:SF1">
    <property type="entry name" value="CONDENSATION DOMAIN-CONTAINING PROTEIN"/>
    <property type="match status" value="1"/>
</dbReference>
<gene>
    <name evidence="1" type="primary">hfaza2C</name>
</gene>
<dbReference type="Gene3D" id="3.30.559.30">
    <property type="entry name" value="Nonribosomal peptide synthetase, condensation domain"/>
    <property type="match status" value="1"/>
</dbReference>
<dbReference type="InterPro" id="IPR023213">
    <property type="entry name" value="CAT-like_dom_sf"/>
</dbReference>
<proteinExistence type="predicted"/>
<organism evidence="1">
    <name type="scientific">Hypoxylon fragiforme</name>
    <dbReference type="NCBI Taxonomy" id="63214"/>
    <lineage>
        <taxon>Eukaryota</taxon>
        <taxon>Fungi</taxon>
        <taxon>Dikarya</taxon>
        <taxon>Ascomycota</taxon>
        <taxon>Pezizomycotina</taxon>
        <taxon>Sordariomycetes</taxon>
        <taxon>Xylariomycetidae</taxon>
        <taxon>Xylariales</taxon>
        <taxon>Hypoxylaceae</taxon>
        <taxon>Hypoxylon</taxon>
    </lineage>
</organism>
<dbReference type="EMBL" id="MN736720">
    <property type="protein sequence ID" value="QNC49729.1"/>
    <property type="molecule type" value="Genomic_DNA"/>
</dbReference>
<dbReference type="Gene3D" id="3.30.559.10">
    <property type="entry name" value="Chloramphenicol acetyltransferase-like domain"/>
    <property type="match status" value="1"/>
</dbReference>
<accession>A0A7G6J4G0</accession>
<dbReference type="SUPFAM" id="SSF52777">
    <property type="entry name" value="CoA-dependent acyltransferases"/>
    <property type="match status" value="1"/>
</dbReference>
<sequence length="456" mass="50927">MNWSEVSPGVFSKELDGVEKIYHHVSQIFKPIGREHWGLYCACTFELGPRFSQKNTATALRDAWKALRYDFPALAVTLDGVHARKTYTVPDASSVEKWADESFVVDWTTDPDGVLASYPVRDTPSMYFFPELSQILFLCSHWRIDGLGTCLLMDRFFSLLAANTPSPSPESWANDITKISPTLEDAIKAPTLETPEVQELARKHIEDHHKNVVHAGGLRYLGDATTPPGSPARSTVTFNETTTASLIAACKQRSISVTSAVYAALANAVFALSPDASLEKYAAVMSINMRTYMPAPYNGKDHAVQVYVMGRSPTVERGSSFAEMTAQFMDYNKGWYNDEFRSAYRMATRHHYETLSRRPKGAAPLNPPSSVTLSSLGIIEKNMPSQYGGGAVKLTDFHFGVSMMTRQMLLYVWTFENKLSLSVNYNDAYHDVSSIKSFLEYIRQILKNEIGVSLEL</sequence>
<evidence type="ECO:0000313" key="1">
    <source>
        <dbReference type="EMBL" id="QNC49729.1"/>
    </source>
</evidence>
<name>A0A7G6J4G0_9PEZI</name>
<dbReference type="PANTHER" id="PTHR42034">
    <property type="entry name" value="CHROMOSOME 7, WHOLE GENOME SHOTGUN SEQUENCE-RELATED"/>
    <property type="match status" value="1"/>
</dbReference>
<reference evidence="1" key="1">
    <citation type="journal article" date="2020" name="Chemistry">
        <title>Hybridorubrins A-D, novel azaphilone heterodimers from stromata of Hypoxylon fragiforme and insights into the biosynthetic machinery for azaphilone diversification.</title>
        <authorList>
            <person name="Becker K."/>
            <person name="Pfutze S."/>
            <person name="Kuhnert E."/>
            <person name="Cox R."/>
            <person name="Stadler M."/>
            <person name="Surup F."/>
        </authorList>
    </citation>
    <scope>NUCLEOTIDE SEQUENCE</scope>
</reference>